<dbReference type="GO" id="GO:0015562">
    <property type="term" value="F:efflux transmembrane transporter activity"/>
    <property type="evidence" value="ECO:0007669"/>
    <property type="project" value="TreeGrafter"/>
</dbReference>
<dbReference type="AlphaFoldDB" id="A0A518ES58"/>
<dbReference type="Gene3D" id="2.40.420.20">
    <property type="match status" value="1"/>
</dbReference>
<feature type="coiled-coil region" evidence="1">
    <location>
        <begin position="209"/>
        <end position="238"/>
    </location>
</feature>
<dbReference type="RefSeq" id="WP_145197553.1">
    <property type="nucleotide sequence ID" value="NZ_CP036434.1"/>
</dbReference>
<feature type="region of interest" description="Disordered" evidence="2">
    <location>
        <begin position="1"/>
        <end position="20"/>
    </location>
</feature>
<organism evidence="3 4">
    <name type="scientific">Saltatorellus ferox</name>
    <dbReference type="NCBI Taxonomy" id="2528018"/>
    <lineage>
        <taxon>Bacteria</taxon>
        <taxon>Pseudomonadati</taxon>
        <taxon>Planctomycetota</taxon>
        <taxon>Planctomycetia</taxon>
        <taxon>Planctomycetia incertae sedis</taxon>
        <taxon>Saltatorellus</taxon>
    </lineage>
</organism>
<evidence type="ECO:0000313" key="3">
    <source>
        <dbReference type="EMBL" id="QDV06931.1"/>
    </source>
</evidence>
<evidence type="ECO:0000256" key="1">
    <source>
        <dbReference type="SAM" id="Coils"/>
    </source>
</evidence>
<dbReference type="Gene3D" id="2.40.50.100">
    <property type="match status" value="1"/>
</dbReference>
<keyword evidence="4" id="KW-1185">Reference proteome</keyword>
<evidence type="ECO:0000256" key="2">
    <source>
        <dbReference type="SAM" id="MobiDB-lite"/>
    </source>
</evidence>
<gene>
    <name evidence="3" type="primary">mdtN_1</name>
    <name evidence="3" type="ORF">Poly30_24490</name>
</gene>
<accession>A0A518ES58</accession>
<dbReference type="PANTHER" id="PTHR30469:SF15">
    <property type="entry name" value="HLYD FAMILY OF SECRETION PROTEINS"/>
    <property type="match status" value="1"/>
</dbReference>
<reference evidence="3 4" key="1">
    <citation type="submission" date="2019-02" db="EMBL/GenBank/DDBJ databases">
        <title>Deep-cultivation of Planctomycetes and their phenomic and genomic characterization uncovers novel biology.</title>
        <authorList>
            <person name="Wiegand S."/>
            <person name="Jogler M."/>
            <person name="Boedeker C."/>
            <person name="Pinto D."/>
            <person name="Vollmers J."/>
            <person name="Rivas-Marin E."/>
            <person name="Kohn T."/>
            <person name="Peeters S.H."/>
            <person name="Heuer A."/>
            <person name="Rast P."/>
            <person name="Oberbeckmann S."/>
            <person name="Bunk B."/>
            <person name="Jeske O."/>
            <person name="Meyerdierks A."/>
            <person name="Storesund J.E."/>
            <person name="Kallscheuer N."/>
            <person name="Luecker S."/>
            <person name="Lage O.M."/>
            <person name="Pohl T."/>
            <person name="Merkel B.J."/>
            <person name="Hornburger P."/>
            <person name="Mueller R.-W."/>
            <person name="Bruemmer F."/>
            <person name="Labrenz M."/>
            <person name="Spormann A.M."/>
            <person name="Op den Camp H."/>
            <person name="Overmann J."/>
            <person name="Amann R."/>
            <person name="Jetten M.S.M."/>
            <person name="Mascher T."/>
            <person name="Medema M.H."/>
            <person name="Devos D.P."/>
            <person name="Kaster A.-K."/>
            <person name="Ovreas L."/>
            <person name="Rohde M."/>
            <person name="Galperin M.Y."/>
            <person name="Jogler C."/>
        </authorList>
    </citation>
    <scope>NUCLEOTIDE SEQUENCE [LARGE SCALE GENOMIC DNA]</scope>
    <source>
        <strain evidence="3 4">Poly30</strain>
    </source>
</reference>
<dbReference type="EMBL" id="CP036434">
    <property type="protein sequence ID" value="QDV06931.1"/>
    <property type="molecule type" value="Genomic_DNA"/>
</dbReference>
<dbReference type="OrthoDB" id="233363at2"/>
<feature type="coiled-coil region" evidence="1">
    <location>
        <begin position="143"/>
        <end position="170"/>
    </location>
</feature>
<dbReference type="GO" id="GO:1990281">
    <property type="term" value="C:efflux pump complex"/>
    <property type="evidence" value="ECO:0007669"/>
    <property type="project" value="TreeGrafter"/>
</dbReference>
<evidence type="ECO:0000313" key="4">
    <source>
        <dbReference type="Proteomes" id="UP000320390"/>
    </source>
</evidence>
<dbReference type="Gene3D" id="1.10.287.470">
    <property type="entry name" value="Helix hairpin bin"/>
    <property type="match status" value="1"/>
</dbReference>
<dbReference type="Proteomes" id="UP000320390">
    <property type="component" value="Chromosome"/>
</dbReference>
<name>A0A518ES58_9BACT</name>
<dbReference type="Gene3D" id="2.40.30.170">
    <property type="match status" value="1"/>
</dbReference>
<proteinExistence type="predicted"/>
<protein>
    <submittedName>
        <fullName evidence="3">Multidrug resistance protein MdtN</fullName>
    </submittedName>
</protein>
<dbReference type="PANTHER" id="PTHR30469">
    <property type="entry name" value="MULTIDRUG RESISTANCE PROTEIN MDTA"/>
    <property type="match status" value="1"/>
</dbReference>
<dbReference type="SUPFAM" id="SSF111369">
    <property type="entry name" value="HlyD-like secretion proteins"/>
    <property type="match status" value="1"/>
</dbReference>
<keyword evidence="1" id="KW-0175">Coiled coil</keyword>
<sequence>MPAEDLPIEGPGGSRGPSSPWRHGLFAAGLALAGALGARWIITSAPQPARTDDLVGPRAVPVETHLLKATQVPRMIFATGTLQAAREAVLASEVGGRVVFVAEGLRDGRTFAEGDVLLRVDTSSLEAEIAAQDTAIELSRARQAAAEADLEGAGRSLAALEERRDLLRAEEERWVGLAERGSTEQARVDLARNQRLAADAAASDAARGLETIRATIIAARLEIQLAENRQALLKVNRDKAAIRAPFPGRISSETAPTVGTMLVPMVPIGTWLDRTALRLVTDVHEDDLAALTTLSRALAAPLSRPGAILEGQITALGARVDPLTRSVRIEALFPVQTPFERRENTHLSFAPEIPSGTFARVELQGEPFREVVWVPESWLTYRDGQAVAFVVGPGEAEGGPVAELREVTFQSGTFDGGRVIESGLRPGDRIITSSLQLLAQDAALRLLDTEPGATERAVSADAKPGAGQ</sequence>